<dbReference type="AlphaFoldDB" id="A0A0R1ESS3"/>
<feature type="domain" description="Glycosyl transferase family 1" evidence="3">
    <location>
        <begin position="329"/>
        <end position="487"/>
    </location>
</feature>
<dbReference type="RefSeq" id="WP_010492082.1">
    <property type="nucleotide sequence ID" value="NZ_AZCT01000018.1"/>
</dbReference>
<dbReference type="CDD" id="cd04949">
    <property type="entry name" value="GT4_GtfA-like"/>
    <property type="match status" value="1"/>
</dbReference>
<dbReference type="Proteomes" id="UP000051984">
    <property type="component" value="Unassembled WGS sequence"/>
</dbReference>
<evidence type="ECO:0000313" key="4">
    <source>
        <dbReference type="EMBL" id="KRK11251.1"/>
    </source>
</evidence>
<name>A0A0R1ESS3_LACZE</name>
<comment type="caution">
    <text evidence="4">The sequence shown here is derived from an EMBL/GenBank/DDBJ whole genome shotgun (WGS) entry which is preliminary data.</text>
</comment>
<reference evidence="4 5" key="1">
    <citation type="journal article" date="2015" name="Genome Announc.">
        <title>Expanding the biotechnology potential of lactobacilli through comparative genomics of 213 strains and associated genera.</title>
        <authorList>
            <person name="Sun Z."/>
            <person name="Harris H.M."/>
            <person name="McCann A."/>
            <person name="Guo C."/>
            <person name="Argimon S."/>
            <person name="Zhang W."/>
            <person name="Yang X."/>
            <person name="Jeffery I.B."/>
            <person name="Cooney J.C."/>
            <person name="Kagawa T.F."/>
            <person name="Liu W."/>
            <person name="Song Y."/>
            <person name="Salvetti E."/>
            <person name="Wrobel A."/>
            <person name="Rasinkangas P."/>
            <person name="Parkhill J."/>
            <person name="Rea M.C."/>
            <person name="O'Sullivan O."/>
            <person name="Ritari J."/>
            <person name="Douillard F.P."/>
            <person name="Paul Ross R."/>
            <person name="Yang R."/>
            <person name="Briner A.E."/>
            <person name="Felis G.E."/>
            <person name="de Vos W.M."/>
            <person name="Barrangou R."/>
            <person name="Klaenhammer T.R."/>
            <person name="Caufield P.W."/>
            <person name="Cui Y."/>
            <person name="Zhang H."/>
            <person name="O'Toole P.W."/>
        </authorList>
    </citation>
    <scope>NUCLEOTIDE SEQUENCE [LARGE SCALE GENOMIC DNA]</scope>
    <source>
        <strain evidence="4 5">DSM 20178</strain>
    </source>
</reference>
<evidence type="ECO:0000256" key="1">
    <source>
        <dbReference type="ARBA" id="ARBA00022676"/>
    </source>
</evidence>
<dbReference type="Pfam" id="PF00534">
    <property type="entry name" value="Glycos_transf_1"/>
    <property type="match status" value="1"/>
</dbReference>
<evidence type="ECO:0000313" key="5">
    <source>
        <dbReference type="Proteomes" id="UP000051984"/>
    </source>
</evidence>
<dbReference type="EMBL" id="AZCT01000018">
    <property type="protein sequence ID" value="KRK11251.1"/>
    <property type="molecule type" value="Genomic_DNA"/>
</dbReference>
<organism evidence="4 5">
    <name type="scientific">Lacticaseibacillus zeae DSM 20178 = KCTC 3804</name>
    <dbReference type="NCBI Taxonomy" id="1423816"/>
    <lineage>
        <taxon>Bacteria</taxon>
        <taxon>Bacillati</taxon>
        <taxon>Bacillota</taxon>
        <taxon>Bacilli</taxon>
        <taxon>Lactobacillales</taxon>
        <taxon>Lactobacillaceae</taxon>
        <taxon>Lacticaseibacillus</taxon>
    </lineage>
</organism>
<evidence type="ECO:0000256" key="2">
    <source>
        <dbReference type="ARBA" id="ARBA00022679"/>
    </source>
</evidence>
<keyword evidence="1" id="KW-0328">Glycosyltransferase</keyword>
<protein>
    <submittedName>
        <fullName evidence="4">Glycosyl transferase group 1</fullName>
    </submittedName>
</protein>
<evidence type="ECO:0000259" key="3">
    <source>
        <dbReference type="Pfam" id="PF00534"/>
    </source>
</evidence>
<dbReference type="Gene3D" id="3.40.50.2000">
    <property type="entry name" value="Glycogen Phosphorylase B"/>
    <property type="match status" value="3"/>
</dbReference>
<proteinExistence type="predicted"/>
<sequence>MNYFINFGMPASKSGIEHAELKRKSLFDKHKEPYCFLLRDWSRDLHTNTANAGITDEHLINMFDYYQNTCHVDQVQLLPEEVDLGLKDLKYDDEYKRNRVLVSRADGRLAARINYVRETRQVVSTELFDGVENLYQVAFYDSRGFKSLIQWYTPDNKIGNEEWLTLDGRPVVKAFNKKGEDGKIKQTGWILTDRKGKRFQFDTIDAFFEHFINDVNESGENVFILDRSLLADEALIHLDKPAYTVMHLHNSHAGDAQRPMDSVMNNNYEYALVNGAKYSAFVSATKKQAVDVTKRFPYITKSFDIPVGIVPDDVLNRQRILSKNRIFGKVIAVARIAPEKNLDNLVRAIAIVHKQTPEVTLDLYGYPDATNNYAEKKKIEKTIKELSLEDVVTFKGYTENLESAYNTAQIFGLTSIMEGFDLSLLEAISHGVVGVTYDVNYGPNEIVEDGVNGYVTPYGDIKALAEKIQSLFADKDKMQQMSTNAYESAKRYSEENVWHKWQNLLQDAEKTEGGVAK</sequence>
<dbReference type="PANTHER" id="PTHR12526:SF629">
    <property type="entry name" value="TEICHURONIC ACID BIOSYNTHESIS GLYCOSYLTRANSFERASE TUAH-RELATED"/>
    <property type="match status" value="1"/>
</dbReference>
<keyword evidence="2 4" id="KW-0808">Transferase</keyword>
<dbReference type="InterPro" id="IPR001296">
    <property type="entry name" value="Glyco_trans_1"/>
</dbReference>
<dbReference type="SUPFAM" id="SSF53756">
    <property type="entry name" value="UDP-Glycosyltransferase/glycogen phosphorylase"/>
    <property type="match status" value="1"/>
</dbReference>
<accession>A0A0R1ESS3</accession>
<gene>
    <name evidence="4" type="ORF">FD51_GL001209</name>
</gene>
<dbReference type="PANTHER" id="PTHR12526">
    <property type="entry name" value="GLYCOSYLTRANSFERASE"/>
    <property type="match status" value="1"/>
</dbReference>
<dbReference type="PATRIC" id="fig|1423816.3.peg.1267"/>
<dbReference type="GO" id="GO:0016757">
    <property type="term" value="F:glycosyltransferase activity"/>
    <property type="evidence" value="ECO:0007669"/>
    <property type="project" value="UniProtKB-KW"/>
</dbReference>
<dbReference type="eggNOG" id="COG0438">
    <property type="taxonomic scope" value="Bacteria"/>
</dbReference>